<organism evidence="1 2">
    <name type="scientific">Streptomyces durbertensis</name>
    <dbReference type="NCBI Taxonomy" id="2448886"/>
    <lineage>
        <taxon>Bacteria</taxon>
        <taxon>Bacillati</taxon>
        <taxon>Actinomycetota</taxon>
        <taxon>Actinomycetes</taxon>
        <taxon>Kitasatosporales</taxon>
        <taxon>Streptomycetaceae</taxon>
        <taxon>Streptomyces</taxon>
    </lineage>
</organism>
<proteinExistence type="predicted"/>
<dbReference type="EMBL" id="WMLF01000054">
    <property type="protein sequence ID" value="MBB1243135.1"/>
    <property type="molecule type" value="Genomic_DNA"/>
</dbReference>
<reference evidence="2" key="1">
    <citation type="journal article" date="2020" name="Syst. Appl. Microbiol.">
        <title>Streptomyces alkaliterrae sp. nov., isolated from an alkaline soil, and emended descriptions of Streptomyces alkaliphilus, Streptomyces calidiresistens and Streptomyces durbertensis.</title>
        <authorList>
            <person name="Swiecimska M."/>
            <person name="Golinska P."/>
            <person name="Nouioui I."/>
            <person name="Wypij M."/>
            <person name="Rai M."/>
            <person name="Sangal V."/>
            <person name="Goodfellow M."/>
        </authorList>
    </citation>
    <scope>NUCLEOTIDE SEQUENCE [LARGE SCALE GENOMIC DNA]</scope>
    <source>
        <strain evidence="2">DSM 104538</strain>
    </source>
</reference>
<dbReference type="RefSeq" id="WP_182854541.1">
    <property type="nucleotide sequence ID" value="NZ_WMLF01000054.1"/>
</dbReference>
<comment type="caution">
    <text evidence="1">The sequence shown here is derived from an EMBL/GenBank/DDBJ whole genome shotgun (WGS) entry which is preliminary data.</text>
</comment>
<name>A0ABR6EDV6_9ACTN</name>
<gene>
    <name evidence="1" type="ORF">GL263_06075</name>
</gene>
<keyword evidence="2" id="KW-1185">Reference proteome</keyword>
<protein>
    <submittedName>
        <fullName evidence="1">Uncharacterized protein</fullName>
    </submittedName>
</protein>
<dbReference type="Proteomes" id="UP000766698">
    <property type="component" value="Unassembled WGS sequence"/>
</dbReference>
<accession>A0ABR6EDV6</accession>
<evidence type="ECO:0000313" key="1">
    <source>
        <dbReference type="EMBL" id="MBB1243135.1"/>
    </source>
</evidence>
<sequence>MLTAPPPRIAPSCWAEALAYLPAEHRTIPLGSRQATTPRLALRWLRHRAAHIADQLDPWEAGPVRHWLHDHAEHEHALAVLTRGGSYTFTAFDDSARYLLTAGPAHPQGH</sequence>
<evidence type="ECO:0000313" key="2">
    <source>
        <dbReference type="Proteomes" id="UP000766698"/>
    </source>
</evidence>